<reference evidence="1" key="1">
    <citation type="submission" date="2014-09" db="EMBL/GenBank/DDBJ databases">
        <authorList>
            <person name="Magalhaes I.L.F."/>
            <person name="Oliveira U."/>
            <person name="Santos F.R."/>
            <person name="Vidigal T.H.D.A."/>
            <person name="Brescovit A.D."/>
            <person name="Santos A.J."/>
        </authorList>
    </citation>
    <scope>NUCLEOTIDE SEQUENCE</scope>
    <source>
        <tissue evidence="1">Shoot tissue taken approximately 20 cm above the soil surface</tissue>
    </source>
</reference>
<sequence>MENTNSVVASLQIYS</sequence>
<reference evidence="1" key="2">
    <citation type="journal article" date="2015" name="Data Brief">
        <title>Shoot transcriptome of the giant reed, Arundo donax.</title>
        <authorList>
            <person name="Barrero R.A."/>
            <person name="Guerrero F.D."/>
            <person name="Moolhuijzen P."/>
            <person name="Goolsby J.A."/>
            <person name="Tidwell J."/>
            <person name="Bellgard S.E."/>
            <person name="Bellgard M.I."/>
        </authorList>
    </citation>
    <scope>NUCLEOTIDE SEQUENCE</scope>
    <source>
        <tissue evidence="1">Shoot tissue taken approximately 20 cm above the soil surface</tissue>
    </source>
</reference>
<protein>
    <submittedName>
        <fullName evidence="1">Uncharacterized protein</fullName>
    </submittedName>
</protein>
<accession>A0A0A8Z447</accession>
<proteinExistence type="predicted"/>
<name>A0A0A8Z447_ARUDO</name>
<dbReference type="EMBL" id="GBRH01263761">
    <property type="protein sequence ID" value="JAD34134.1"/>
    <property type="molecule type" value="Transcribed_RNA"/>
</dbReference>
<organism evidence="1">
    <name type="scientific">Arundo donax</name>
    <name type="common">Giant reed</name>
    <name type="synonym">Donax arundinaceus</name>
    <dbReference type="NCBI Taxonomy" id="35708"/>
    <lineage>
        <taxon>Eukaryota</taxon>
        <taxon>Viridiplantae</taxon>
        <taxon>Streptophyta</taxon>
        <taxon>Embryophyta</taxon>
        <taxon>Tracheophyta</taxon>
        <taxon>Spermatophyta</taxon>
        <taxon>Magnoliopsida</taxon>
        <taxon>Liliopsida</taxon>
        <taxon>Poales</taxon>
        <taxon>Poaceae</taxon>
        <taxon>PACMAD clade</taxon>
        <taxon>Arundinoideae</taxon>
        <taxon>Arundineae</taxon>
        <taxon>Arundo</taxon>
    </lineage>
</organism>
<evidence type="ECO:0000313" key="1">
    <source>
        <dbReference type="EMBL" id="JAD34134.1"/>
    </source>
</evidence>